<evidence type="ECO:0000256" key="2">
    <source>
        <dbReference type="ARBA" id="ARBA00022630"/>
    </source>
</evidence>
<dbReference type="OrthoDB" id="1716816at2759"/>
<dbReference type="Gene3D" id="3.50.50.60">
    <property type="entry name" value="FAD/NAD(P)-binding domain"/>
    <property type="match status" value="1"/>
</dbReference>
<dbReference type="PANTHER" id="PTHR43004">
    <property type="entry name" value="TRK SYSTEM POTASSIUM UPTAKE PROTEIN"/>
    <property type="match status" value="1"/>
</dbReference>
<dbReference type="SUPFAM" id="SSF52833">
    <property type="entry name" value="Thioredoxin-like"/>
    <property type="match status" value="1"/>
</dbReference>
<dbReference type="AlphaFoldDB" id="A0A0F0HYT8"/>
<dbReference type="Gene3D" id="3.30.9.10">
    <property type="entry name" value="D-Amino Acid Oxidase, subunit A, domain 2"/>
    <property type="match status" value="1"/>
</dbReference>
<dbReference type="EMBL" id="JZEE01000732">
    <property type="protein sequence ID" value="KJK60679.1"/>
    <property type="molecule type" value="Genomic_DNA"/>
</dbReference>
<feature type="domain" description="Phenol hydroxylase-like C-terminal dimerisation" evidence="6">
    <location>
        <begin position="412"/>
        <end position="604"/>
    </location>
</feature>
<evidence type="ECO:0000256" key="3">
    <source>
        <dbReference type="ARBA" id="ARBA00022827"/>
    </source>
</evidence>
<dbReference type="InterPro" id="IPR050641">
    <property type="entry name" value="RIFMO-like"/>
</dbReference>
<dbReference type="InterPro" id="IPR038220">
    <property type="entry name" value="PHOX_C_sf"/>
</dbReference>
<dbReference type="GO" id="GO:0016709">
    <property type="term" value="F:oxidoreductase activity, acting on paired donors, with incorporation or reduction of molecular oxygen, NAD(P)H as one donor, and incorporation of one atom of oxygen"/>
    <property type="evidence" value="ECO:0007669"/>
    <property type="project" value="UniProtKB-ARBA"/>
</dbReference>
<evidence type="ECO:0000256" key="1">
    <source>
        <dbReference type="ARBA" id="ARBA00007801"/>
    </source>
</evidence>
<dbReference type="InterPro" id="IPR002938">
    <property type="entry name" value="FAD-bd"/>
</dbReference>
<reference evidence="7 8" key="1">
    <citation type="submission" date="2015-02" db="EMBL/GenBank/DDBJ databases">
        <title>Draft genome sequence of Aspergillus parasiticus SU-1.</title>
        <authorList>
            <person name="Yu J."/>
            <person name="Fedorova N."/>
            <person name="Yin Y."/>
            <person name="Losada L."/>
            <person name="Zafar N."/>
            <person name="Taujale R."/>
            <person name="Ehrlich K.C."/>
            <person name="Bhatnagar D."/>
            <person name="Cleveland T.E."/>
            <person name="Bennett J.W."/>
            <person name="Nierman W.C."/>
        </authorList>
    </citation>
    <scope>NUCLEOTIDE SEQUENCE [LARGE SCALE GENOMIC DNA]</scope>
    <source>
        <strain evidence="8">ATCC 56775 / NRRL 5862 / SRRC 143 / SU-1</strain>
    </source>
</reference>
<evidence type="ECO:0000259" key="5">
    <source>
        <dbReference type="Pfam" id="PF01494"/>
    </source>
</evidence>
<dbReference type="Pfam" id="PF07976">
    <property type="entry name" value="Phe_hydrox_dim"/>
    <property type="match status" value="1"/>
</dbReference>
<dbReference type="Gene3D" id="3.40.30.20">
    <property type="match status" value="1"/>
</dbReference>
<comment type="similarity">
    <text evidence="1">Belongs to the PheA/TfdB FAD monooxygenase family.</text>
</comment>
<evidence type="ECO:0000259" key="6">
    <source>
        <dbReference type="Pfam" id="PF07976"/>
    </source>
</evidence>
<dbReference type="GO" id="GO:0071949">
    <property type="term" value="F:FAD binding"/>
    <property type="evidence" value="ECO:0007669"/>
    <property type="project" value="InterPro"/>
</dbReference>
<keyword evidence="2" id="KW-0285">Flavoprotein</keyword>
<dbReference type="STRING" id="1403190.A0A0F0HYT8"/>
<dbReference type="SUPFAM" id="SSF51905">
    <property type="entry name" value="FAD/NAD(P)-binding domain"/>
    <property type="match status" value="1"/>
</dbReference>
<comment type="caution">
    <text evidence="7">The sequence shown here is derived from an EMBL/GenBank/DDBJ whole genome shotgun (WGS) entry which is preliminary data.</text>
</comment>
<keyword evidence="3" id="KW-0274">FAD</keyword>
<dbReference type="CDD" id="cd02979">
    <property type="entry name" value="PHOX_C"/>
    <property type="match status" value="1"/>
</dbReference>
<evidence type="ECO:0000313" key="7">
    <source>
        <dbReference type="EMBL" id="KJK60679.1"/>
    </source>
</evidence>
<dbReference type="PROSITE" id="PS51257">
    <property type="entry name" value="PROKAR_LIPOPROTEIN"/>
    <property type="match status" value="1"/>
</dbReference>
<name>A0A0F0HYT8_ASPPU</name>
<keyword evidence="4" id="KW-0560">Oxidoreductase</keyword>
<accession>A0A0F0HYT8</accession>
<dbReference type="PANTHER" id="PTHR43004:SF20">
    <property type="entry name" value="2-MONOOXYGENASE, PUTATIVE (AFU_ORTHOLOGUE AFUA_1G13660)-RELATED"/>
    <property type="match status" value="1"/>
</dbReference>
<dbReference type="InterPro" id="IPR036249">
    <property type="entry name" value="Thioredoxin-like_sf"/>
</dbReference>
<dbReference type="PRINTS" id="PR00420">
    <property type="entry name" value="RNGMNOXGNASE"/>
</dbReference>
<dbReference type="SUPFAM" id="SSF54373">
    <property type="entry name" value="FAD-linked reductases, C-terminal domain"/>
    <property type="match status" value="1"/>
</dbReference>
<dbReference type="InterPro" id="IPR012941">
    <property type="entry name" value="Phe_hydrox_C_dim_dom"/>
</dbReference>
<organism evidence="7 8">
    <name type="scientific">Aspergillus parasiticus (strain ATCC 56775 / NRRL 5862 / SRRC 143 / SU-1)</name>
    <dbReference type="NCBI Taxonomy" id="1403190"/>
    <lineage>
        <taxon>Eukaryota</taxon>
        <taxon>Fungi</taxon>
        <taxon>Dikarya</taxon>
        <taxon>Ascomycota</taxon>
        <taxon>Pezizomycotina</taxon>
        <taxon>Eurotiomycetes</taxon>
        <taxon>Eurotiomycetidae</taxon>
        <taxon>Eurotiales</taxon>
        <taxon>Aspergillaceae</taxon>
        <taxon>Aspergillus</taxon>
        <taxon>Aspergillus subgen. Circumdati</taxon>
    </lineage>
</organism>
<dbReference type="Proteomes" id="UP000033540">
    <property type="component" value="Unassembled WGS sequence"/>
</dbReference>
<gene>
    <name evidence="7" type="ORF">P875_00053097</name>
</gene>
<feature type="domain" description="FAD-binding" evidence="5">
    <location>
        <begin position="8"/>
        <end position="375"/>
    </location>
</feature>
<proteinExistence type="inferred from homology"/>
<dbReference type="InterPro" id="IPR036188">
    <property type="entry name" value="FAD/NAD-bd_sf"/>
</dbReference>
<sequence length="607" mass="67564">MTKRDSYTDLLIIGAGPAGLMAACWASQYAITTRLIDQKSERTAAGHADGINSRTMEILDSFGVADTVLRQAAGNMDAAYWGPDEKTGNIRRIKCQPSQPQELSRFDQMLLNQGAIEQTLIDYLATKGRVHVERERKAEKLGLPCQSDKKSDDEYPVHVRVVSANDEDSQSNNAEIIHARYVIACDGAGSWTSAQLKIDSDVSKTESTWGVMDIIPETDFPDIRRACAIQAGDGLSMMVVPRENNLVRFYLHMNGGEERSPNGPDKSEGSLEDLIDMAEKTLKPYELSYKHCDWWSIYPIGRRLIKQYRSDRIFFAGDAAHTHSPKGGQGMNISMQDTYNLVWKVAAVITGSIDPAILETYQSERRPEAEQLMEFDTCLVYAYEEGSMEDGSEDGVEAVRDKYAGFMAGVAVTYPPSILVDKSESNTAVARNVQLGQRLPSYLVVGQDDSCVVHLAKQLNSNGCWRLLIFPGDLHHPGVLDRLSVFAKDFSGRISNRLIPQSTNNSEFLKALLIHSSPRASVNQSQLLGAFHQFDTELGWDHTNVFADDPSYDGDTGQAYKQYGIDKQRGGLIVCRPDQHVGWIGAIEDIDGLETYFSKFLFRKERT</sequence>
<evidence type="ECO:0000256" key="4">
    <source>
        <dbReference type="ARBA" id="ARBA00023002"/>
    </source>
</evidence>
<evidence type="ECO:0000313" key="8">
    <source>
        <dbReference type="Proteomes" id="UP000033540"/>
    </source>
</evidence>
<evidence type="ECO:0008006" key="9">
    <source>
        <dbReference type="Google" id="ProtNLM"/>
    </source>
</evidence>
<dbReference type="Pfam" id="PF01494">
    <property type="entry name" value="FAD_binding_3"/>
    <property type="match status" value="1"/>
</dbReference>
<protein>
    <recommendedName>
        <fullName evidence="9">FAD binding domain-containing protein</fullName>
    </recommendedName>
</protein>